<sequence length="328" mass="38008">MNFDLQEENLIIKPYKSNESIYVREQKGVYQKIRRLLSWILIFIFISLPFIQYDGQQAILLDIAKQQFRFFSVTFWPQDFILLASIFMVGAFSLFFVTSWLGRVWCGFVCPQTVWTLAYVWVEHRVEGTRNQRVALDKQPMTFNKLQKKGIKHFLWLLMSLISASTFISYFVPVTQLYNNIVQLDCSGTVTFWLCFFTLCTYGNAGWLREKVCTDMCPYARFQAAMFDKSTLLVAYDKSRGEKRSPRKLKDDPKAFGLGDCVDCNLCVEVCPTGIDIRNGLQYECINCALCIDACDETMERFNYSKGLISFTSEQALSNEKSKESIIK</sequence>
<feature type="transmembrane region" description="Helical" evidence="7">
    <location>
        <begin position="154"/>
        <end position="178"/>
    </location>
</feature>
<evidence type="ECO:0000256" key="3">
    <source>
        <dbReference type="ARBA" id="ARBA00022723"/>
    </source>
</evidence>
<keyword evidence="6" id="KW-0411">Iron-sulfur</keyword>
<keyword evidence="10" id="KW-1185">Reference proteome</keyword>
<keyword evidence="7" id="KW-1133">Transmembrane helix</keyword>
<evidence type="ECO:0000256" key="7">
    <source>
        <dbReference type="SAM" id="Phobius"/>
    </source>
</evidence>
<dbReference type="PANTHER" id="PTHR30176:SF3">
    <property type="entry name" value="FERREDOXIN-TYPE PROTEIN NAPH"/>
    <property type="match status" value="1"/>
</dbReference>
<organism evidence="9 10">
    <name type="scientific">Colwellia maritima</name>
    <dbReference type="NCBI Taxonomy" id="2912588"/>
    <lineage>
        <taxon>Bacteria</taxon>
        <taxon>Pseudomonadati</taxon>
        <taxon>Pseudomonadota</taxon>
        <taxon>Gammaproteobacteria</taxon>
        <taxon>Alteromonadales</taxon>
        <taxon>Colwelliaceae</taxon>
        <taxon>Colwellia</taxon>
    </lineage>
</organism>
<dbReference type="RefSeq" id="WP_242282714.1">
    <property type="nucleotide sequence ID" value="NZ_JAKKSL010000001.1"/>
</dbReference>
<evidence type="ECO:0000259" key="8">
    <source>
        <dbReference type="PROSITE" id="PS51379"/>
    </source>
</evidence>
<feature type="transmembrane region" description="Helical" evidence="7">
    <location>
        <begin position="190"/>
        <end position="208"/>
    </location>
</feature>
<dbReference type="EMBL" id="JAKKSL010000001">
    <property type="protein sequence ID" value="MCI2282139.1"/>
    <property type="molecule type" value="Genomic_DNA"/>
</dbReference>
<gene>
    <name evidence="9" type="primary">ccoG</name>
    <name evidence="9" type="ORF">L3081_00400</name>
</gene>
<keyword evidence="7" id="KW-0812">Transmembrane</keyword>
<dbReference type="SUPFAM" id="SSF54862">
    <property type="entry name" value="4Fe-4S ferredoxins"/>
    <property type="match status" value="1"/>
</dbReference>
<dbReference type="PANTHER" id="PTHR30176">
    <property type="entry name" value="FERREDOXIN-TYPE PROTEIN NAPH"/>
    <property type="match status" value="1"/>
</dbReference>
<evidence type="ECO:0000256" key="5">
    <source>
        <dbReference type="ARBA" id="ARBA00023004"/>
    </source>
</evidence>
<dbReference type="InterPro" id="IPR017900">
    <property type="entry name" value="4Fe4S_Fe_S_CS"/>
</dbReference>
<comment type="caution">
    <text evidence="9">The sequence shown here is derived from an EMBL/GenBank/DDBJ whole genome shotgun (WGS) entry which is preliminary data.</text>
</comment>
<reference evidence="9" key="1">
    <citation type="submission" date="2022-01" db="EMBL/GenBank/DDBJ databases">
        <title>Colwellia maritima, isolated from seawater.</title>
        <authorList>
            <person name="Kristyanto S."/>
            <person name="Jung J."/>
            <person name="Jeon C.O."/>
        </authorList>
    </citation>
    <scope>NUCLEOTIDE SEQUENCE</scope>
    <source>
        <strain evidence="9">MSW7</strain>
    </source>
</reference>
<evidence type="ECO:0000313" key="10">
    <source>
        <dbReference type="Proteomes" id="UP001139646"/>
    </source>
</evidence>
<feature type="domain" description="4Fe-4S ferredoxin-type" evidence="8">
    <location>
        <begin position="252"/>
        <end position="280"/>
    </location>
</feature>
<dbReference type="Proteomes" id="UP001139646">
    <property type="component" value="Unassembled WGS sequence"/>
</dbReference>
<keyword evidence="3" id="KW-0479">Metal-binding</keyword>
<keyword evidence="7" id="KW-0472">Membrane</keyword>
<feature type="transmembrane region" description="Helical" evidence="7">
    <location>
        <begin position="36"/>
        <end position="53"/>
    </location>
</feature>
<keyword evidence="4" id="KW-0249">Electron transport</keyword>
<dbReference type="InterPro" id="IPR009051">
    <property type="entry name" value="Helical_ferredxn"/>
</dbReference>
<evidence type="ECO:0000256" key="6">
    <source>
        <dbReference type="ARBA" id="ARBA00023014"/>
    </source>
</evidence>
<protein>
    <submittedName>
        <fullName evidence="9">Cytochrome c oxidase accessory protein CcoG</fullName>
    </submittedName>
</protein>
<dbReference type="InterPro" id="IPR017896">
    <property type="entry name" value="4Fe4S_Fe-S-bd"/>
</dbReference>
<dbReference type="Gene3D" id="1.10.1060.10">
    <property type="entry name" value="Alpha-helical ferredoxin"/>
    <property type="match status" value="1"/>
</dbReference>
<evidence type="ECO:0000256" key="2">
    <source>
        <dbReference type="ARBA" id="ARBA00022485"/>
    </source>
</evidence>
<accession>A0ABS9WW65</accession>
<dbReference type="InterPro" id="IPR051684">
    <property type="entry name" value="Electron_Trans/Redox"/>
</dbReference>
<name>A0ABS9WW65_9GAMM</name>
<keyword evidence="1" id="KW-0813">Transport</keyword>
<proteinExistence type="predicted"/>
<keyword evidence="5" id="KW-0408">Iron</keyword>
<dbReference type="PROSITE" id="PS00198">
    <property type="entry name" value="4FE4S_FER_1"/>
    <property type="match status" value="1"/>
</dbReference>
<feature type="transmembrane region" description="Helical" evidence="7">
    <location>
        <begin position="80"/>
        <end position="101"/>
    </location>
</feature>
<evidence type="ECO:0000256" key="4">
    <source>
        <dbReference type="ARBA" id="ARBA00022982"/>
    </source>
</evidence>
<keyword evidence="2" id="KW-0004">4Fe-4S</keyword>
<evidence type="ECO:0000256" key="1">
    <source>
        <dbReference type="ARBA" id="ARBA00022448"/>
    </source>
</evidence>
<evidence type="ECO:0000313" key="9">
    <source>
        <dbReference type="EMBL" id="MCI2282139.1"/>
    </source>
</evidence>
<dbReference type="NCBIfam" id="TIGR02745">
    <property type="entry name" value="ccoG_rdxA_fixG"/>
    <property type="match status" value="1"/>
</dbReference>
<dbReference type="InterPro" id="IPR014116">
    <property type="entry name" value="Cyt_c_oxidase_cbb3_FixG"/>
</dbReference>
<dbReference type="PROSITE" id="PS51379">
    <property type="entry name" value="4FE4S_FER_2"/>
    <property type="match status" value="1"/>
</dbReference>
<dbReference type="Pfam" id="PF13746">
    <property type="entry name" value="Fer4_18"/>
    <property type="match status" value="1"/>
</dbReference>